<dbReference type="SUPFAM" id="SSF49299">
    <property type="entry name" value="PKD domain"/>
    <property type="match status" value="1"/>
</dbReference>
<dbReference type="InterPro" id="IPR000601">
    <property type="entry name" value="PKD_dom"/>
</dbReference>
<dbReference type="GO" id="GO:0005975">
    <property type="term" value="P:carbohydrate metabolic process"/>
    <property type="evidence" value="ECO:0007669"/>
    <property type="project" value="UniProtKB-ARBA"/>
</dbReference>
<reference evidence="3 4" key="1">
    <citation type="submission" date="2019-06" db="EMBL/GenBank/DDBJ databases">
        <title>Sequencing the genomes of 1000 actinobacteria strains.</title>
        <authorList>
            <person name="Klenk H.-P."/>
        </authorList>
    </citation>
    <scope>NUCLEOTIDE SEQUENCE [LARGE SCALE GENOMIC DNA]</scope>
    <source>
        <strain evidence="3 4">DSM 102131</strain>
    </source>
</reference>
<dbReference type="EMBL" id="VIXA01000002">
    <property type="protein sequence ID" value="TWG22887.1"/>
    <property type="molecule type" value="Genomic_DNA"/>
</dbReference>
<gene>
    <name evidence="3" type="ORF">FHX75_121430</name>
</gene>
<accession>A0A561WG86</accession>
<sequence>MIRRSVARLAVACAAVVALLVAGQTAAYAAPTNDDFSAATTVGSTPFTTTIDTTGATTDPTDPTGCANRGSVWFSFTPAVDGRVEAHTYGSDYYSVLSAWTGEQGSLTQVACNDDNGSQRSRIRFAVTAGTTYHLLVGTGGFGDTTGGSLRFSLDQAVAPANDDFADAITVGALPYANTQNYAGATREGGESSFYVSSAYTAWYAYTPTTTGSITARTNPGYAGIAAYTGSSLTALSLVGYTPLYDYDPLTFVAQAGRTYLFQVGSDGSAAHTFQLDVAADPTVDFYHYPSEPSSYDQVSLGSSAYDPAGAGFASFAWDFGDGTTSTEPYPVHRFPGDGDWTVRHSVRTLDGRTASVSHVVSVRTHDVAVVKLNVPSTARVGQTIGVVVQVRNTRYDENVRVDLERSTPTGFVPAGSSTRPVPATDSGKTTRFVIDYTVTAADLAVGKVSFRAVAELLDARDAVPYDNELRSAPVKVA</sequence>
<organism evidence="3 4">
    <name type="scientific">Micromonospora palomenae</name>
    <dbReference type="NCBI Taxonomy" id="1461247"/>
    <lineage>
        <taxon>Bacteria</taxon>
        <taxon>Bacillati</taxon>
        <taxon>Actinomycetota</taxon>
        <taxon>Actinomycetes</taxon>
        <taxon>Micromonosporales</taxon>
        <taxon>Micromonosporaceae</taxon>
        <taxon>Micromonospora</taxon>
    </lineage>
</organism>
<evidence type="ECO:0000313" key="3">
    <source>
        <dbReference type="EMBL" id="TWG22887.1"/>
    </source>
</evidence>
<dbReference type="InterPro" id="IPR035986">
    <property type="entry name" value="PKD_dom_sf"/>
</dbReference>
<evidence type="ECO:0000313" key="4">
    <source>
        <dbReference type="Proteomes" id="UP000319927"/>
    </source>
</evidence>
<keyword evidence="1" id="KW-0732">Signal</keyword>
<dbReference type="OrthoDB" id="5241464at2"/>
<dbReference type="InterPro" id="IPR013783">
    <property type="entry name" value="Ig-like_fold"/>
</dbReference>
<keyword evidence="4" id="KW-1185">Reference proteome</keyword>
<dbReference type="RefSeq" id="WP_154941312.1">
    <property type="nucleotide sequence ID" value="NZ_VIXA01000002.1"/>
</dbReference>
<evidence type="ECO:0000259" key="2">
    <source>
        <dbReference type="PROSITE" id="PS50093"/>
    </source>
</evidence>
<dbReference type="CDD" id="cd00146">
    <property type="entry name" value="PKD"/>
    <property type="match status" value="1"/>
</dbReference>
<feature type="chain" id="PRO_5022038203" description="PKD domain-containing protein" evidence="1">
    <location>
        <begin position="30"/>
        <end position="478"/>
    </location>
</feature>
<proteinExistence type="predicted"/>
<dbReference type="Proteomes" id="UP000319927">
    <property type="component" value="Unassembled WGS sequence"/>
</dbReference>
<evidence type="ECO:0000256" key="1">
    <source>
        <dbReference type="SAM" id="SignalP"/>
    </source>
</evidence>
<comment type="caution">
    <text evidence="3">The sequence shown here is derived from an EMBL/GenBank/DDBJ whole genome shotgun (WGS) entry which is preliminary data.</text>
</comment>
<name>A0A561WG86_9ACTN</name>
<feature type="domain" description="PKD" evidence="2">
    <location>
        <begin position="302"/>
        <end position="363"/>
    </location>
</feature>
<dbReference type="Gene3D" id="2.60.40.10">
    <property type="entry name" value="Immunoglobulins"/>
    <property type="match status" value="1"/>
</dbReference>
<protein>
    <recommendedName>
        <fullName evidence="2">PKD domain-containing protein</fullName>
    </recommendedName>
</protein>
<dbReference type="AlphaFoldDB" id="A0A561WG86"/>
<dbReference type="PROSITE" id="PS50093">
    <property type="entry name" value="PKD"/>
    <property type="match status" value="1"/>
</dbReference>
<dbReference type="Pfam" id="PF18911">
    <property type="entry name" value="PKD_4"/>
    <property type="match status" value="1"/>
</dbReference>
<feature type="signal peptide" evidence="1">
    <location>
        <begin position="1"/>
        <end position="29"/>
    </location>
</feature>